<evidence type="ECO:0000313" key="2">
    <source>
        <dbReference type="EMBL" id="MPC53841.1"/>
    </source>
</evidence>
<keyword evidence="3" id="KW-1185">Reference proteome</keyword>
<feature type="compositionally biased region" description="Polar residues" evidence="1">
    <location>
        <begin position="71"/>
        <end position="91"/>
    </location>
</feature>
<evidence type="ECO:0000313" key="3">
    <source>
        <dbReference type="Proteomes" id="UP000324222"/>
    </source>
</evidence>
<dbReference type="EMBL" id="VSRR010011925">
    <property type="protein sequence ID" value="MPC53841.1"/>
    <property type="molecule type" value="Genomic_DNA"/>
</dbReference>
<protein>
    <submittedName>
        <fullName evidence="2">Uncharacterized protein</fullName>
    </submittedName>
</protein>
<dbReference type="AlphaFoldDB" id="A0A5B7G1W2"/>
<name>A0A5B7G1W2_PORTR</name>
<reference evidence="2 3" key="1">
    <citation type="submission" date="2019-05" db="EMBL/GenBank/DDBJ databases">
        <title>Another draft genome of Portunus trituberculatus and its Hox gene families provides insights of decapod evolution.</title>
        <authorList>
            <person name="Jeong J.-H."/>
            <person name="Song I."/>
            <person name="Kim S."/>
            <person name="Choi T."/>
            <person name="Kim D."/>
            <person name="Ryu S."/>
            <person name="Kim W."/>
        </authorList>
    </citation>
    <scope>NUCLEOTIDE SEQUENCE [LARGE SCALE GENOMIC DNA]</scope>
    <source>
        <tissue evidence="2">Muscle</tissue>
    </source>
</reference>
<gene>
    <name evidence="2" type="ORF">E2C01_047744</name>
</gene>
<dbReference type="Proteomes" id="UP000324222">
    <property type="component" value="Unassembled WGS sequence"/>
</dbReference>
<accession>A0A5B7G1W2</accession>
<sequence>MKHGKSGAPTYQQVAELSGAQFEIVSGTQFENASCPCFQVPCSIQAPNTVGALSATVLGFQCPAYEGGAASTRSNYSTSLFDTSRSSTSLP</sequence>
<organism evidence="2 3">
    <name type="scientific">Portunus trituberculatus</name>
    <name type="common">Swimming crab</name>
    <name type="synonym">Neptunus trituberculatus</name>
    <dbReference type="NCBI Taxonomy" id="210409"/>
    <lineage>
        <taxon>Eukaryota</taxon>
        <taxon>Metazoa</taxon>
        <taxon>Ecdysozoa</taxon>
        <taxon>Arthropoda</taxon>
        <taxon>Crustacea</taxon>
        <taxon>Multicrustacea</taxon>
        <taxon>Malacostraca</taxon>
        <taxon>Eumalacostraca</taxon>
        <taxon>Eucarida</taxon>
        <taxon>Decapoda</taxon>
        <taxon>Pleocyemata</taxon>
        <taxon>Brachyura</taxon>
        <taxon>Eubrachyura</taxon>
        <taxon>Portunoidea</taxon>
        <taxon>Portunidae</taxon>
        <taxon>Portuninae</taxon>
        <taxon>Portunus</taxon>
    </lineage>
</organism>
<comment type="caution">
    <text evidence="2">The sequence shown here is derived from an EMBL/GenBank/DDBJ whole genome shotgun (WGS) entry which is preliminary data.</text>
</comment>
<proteinExistence type="predicted"/>
<evidence type="ECO:0000256" key="1">
    <source>
        <dbReference type="SAM" id="MobiDB-lite"/>
    </source>
</evidence>
<feature type="region of interest" description="Disordered" evidence="1">
    <location>
        <begin position="69"/>
        <end position="91"/>
    </location>
</feature>